<comment type="caution">
    <text evidence="6">The sequence shown here is derived from an EMBL/GenBank/DDBJ whole genome shotgun (WGS) entry which is preliminary data.</text>
</comment>
<evidence type="ECO:0000256" key="2">
    <source>
        <dbReference type="ARBA" id="ARBA00023054"/>
    </source>
</evidence>
<dbReference type="OrthoDB" id="10024432at2759"/>
<dbReference type="EMBL" id="CAJNOI010000003">
    <property type="protein sequence ID" value="CAF0733254.1"/>
    <property type="molecule type" value="Genomic_DNA"/>
</dbReference>
<dbReference type="GO" id="GO:0031507">
    <property type="term" value="P:heterochromatin formation"/>
    <property type="evidence" value="ECO:0007669"/>
    <property type="project" value="TreeGrafter"/>
</dbReference>
<evidence type="ECO:0000256" key="4">
    <source>
        <dbReference type="SAM" id="MobiDB-lite"/>
    </source>
</evidence>
<organism evidence="6 9">
    <name type="scientific">Adineta steineri</name>
    <dbReference type="NCBI Taxonomy" id="433720"/>
    <lineage>
        <taxon>Eukaryota</taxon>
        <taxon>Metazoa</taxon>
        <taxon>Spiralia</taxon>
        <taxon>Gnathifera</taxon>
        <taxon>Rotifera</taxon>
        <taxon>Eurotatoria</taxon>
        <taxon>Bdelloidea</taxon>
        <taxon>Adinetida</taxon>
        <taxon>Adinetidae</taxon>
        <taxon>Adineta</taxon>
    </lineage>
</organism>
<evidence type="ECO:0000256" key="3">
    <source>
        <dbReference type="SAM" id="Coils"/>
    </source>
</evidence>
<dbReference type="Proteomes" id="UP000663832">
    <property type="component" value="Unassembled WGS sequence"/>
</dbReference>
<keyword evidence="8" id="KW-1185">Reference proteome</keyword>
<evidence type="ECO:0000256" key="1">
    <source>
        <dbReference type="ARBA" id="ARBA00022754"/>
    </source>
</evidence>
<feature type="compositionally biased region" description="Polar residues" evidence="4">
    <location>
        <begin position="18"/>
        <end position="39"/>
    </location>
</feature>
<dbReference type="InterPro" id="IPR039008">
    <property type="entry name" value="IF_rod_dom"/>
</dbReference>
<dbReference type="GO" id="GO:0051664">
    <property type="term" value="P:nuclear pore localization"/>
    <property type="evidence" value="ECO:0007669"/>
    <property type="project" value="TreeGrafter"/>
</dbReference>
<feature type="compositionally biased region" description="Basic residues" evidence="4">
    <location>
        <begin position="1"/>
        <end position="10"/>
    </location>
</feature>
<dbReference type="GO" id="GO:0005200">
    <property type="term" value="F:structural constituent of cytoskeleton"/>
    <property type="evidence" value="ECO:0007669"/>
    <property type="project" value="TreeGrafter"/>
</dbReference>
<feature type="domain" description="LTD" evidence="5">
    <location>
        <begin position="561"/>
        <end position="690"/>
    </location>
</feature>
<evidence type="ECO:0000313" key="9">
    <source>
        <dbReference type="Proteomes" id="UP000663877"/>
    </source>
</evidence>
<accession>A0A813NDC2</accession>
<gene>
    <name evidence="6" type="ORF">BJG266_LOCUS1338</name>
    <name evidence="7" type="ORF">QVE165_LOCUS27501</name>
</gene>
<keyword evidence="1" id="KW-0403">Intermediate filament</keyword>
<proteinExistence type="predicted"/>
<dbReference type="Pfam" id="PF00932">
    <property type="entry name" value="LTD"/>
    <property type="match status" value="1"/>
</dbReference>
<dbReference type="Pfam" id="PF00038">
    <property type="entry name" value="Filament"/>
    <property type="match status" value="1"/>
</dbReference>
<evidence type="ECO:0000313" key="8">
    <source>
        <dbReference type="Proteomes" id="UP000663832"/>
    </source>
</evidence>
<evidence type="ECO:0000313" key="6">
    <source>
        <dbReference type="EMBL" id="CAF0733254.1"/>
    </source>
</evidence>
<evidence type="ECO:0000313" key="7">
    <source>
        <dbReference type="EMBL" id="CAF1232238.1"/>
    </source>
</evidence>
<dbReference type="GO" id="GO:0006998">
    <property type="term" value="P:nuclear envelope organization"/>
    <property type="evidence" value="ECO:0007669"/>
    <property type="project" value="TreeGrafter"/>
</dbReference>
<feature type="compositionally biased region" description="Polar residues" evidence="4">
    <location>
        <begin position="462"/>
        <end position="476"/>
    </location>
</feature>
<dbReference type="PANTHER" id="PTHR45721">
    <property type="entry name" value="LAMIN DM0-RELATED"/>
    <property type="match status" value="1"/>
</dbReference>
<evidence type="ECO:0000259" key="5">
    <source>
        <dbReference type="PROSITE" id="PS51841"/>
    </source>
</evidence>
<dbReference type="EMBL" id="CAJNOM010000209">
    <property type="protein sequence ID" value="CAF1232238.1"/>
    <property type="molecule type" value="Genomic_DNA"/>
</dbReference>
<name>A0A813NDC2_9BILA</name>
<dbReference type="InterPro" id="IPR001322">
    <property type="entry name" value="Lamin_tail_dom"/>
</dbReference>
<dbReference type="Gene3D" id="2.60.40.1260">
    <property type="entry name" value="Lamin Tail domain"/>
    <property type="match status" value="1"/>
</dbReference>
<dbReference type="GO" id="GO:0090435">
    <property type="term" value="P:protein localization to nuclear envelope"/>
    <property type="evidence" value="ECO:0007669"/>
    <property type="project" value="TreeGrafter"/>
</dbReference>
<dbReference type="Proteomes" id="UP000663877">
    <property type="component" value="Unassembled WGS sequence"/>
</dbReference>
<feature type="coiled-coil region" evidence="3">
    <location>
        <begin position="83"/>
        <end position="249"/>
    </location>
</feature>
<dbReference type="GO" id="GO:0005652">
    <property type="term" value="C:nuclear lamina"/>
    <property type="evidence" value="ECO:0007669"/>
    <property type="project" value="TreeGrafter"/>
</dbReference>
<dbReference type="SUPFAM" id="SSF74853">
    <property type="entry name" value="Lamin A/C globular tail domain"/>
    <property type="match status" value="1"/>
</dbReference>
<dbReference type="PROSITE" id="PS51841">
    <property type="entry name" value="LTD"/>
    <property type="match status" value="1"/>
</dbReference>
<feature type="region of interest" description="Disordered" evidence="4">
    <location>
        <begin position="1"/>
        <end position="49"/>
    </location>
</feature>
<dbReference type="PANTHER" id="PTHR45721:SF12">
    <property type="entry name" value="INTERMEDIATE FILAMENT PROTEIN IFA-1"/>
    <property type="match status" value="1"/>
</dbReference>
<reference evidence="6" key="1">
    <citation type="submission" date="2021-02" db="EMBL/GenBank/DDBJ databases">
        <authorList>
            <person name="Nowell W R."/>
        </authorList>
    </citation>
    <scope>NUCLEOTIDE SEQUENCE</scope>
</reference>
<feature type="region of interest" description="Disordered" evidence="4">
    <location>
        <begin position="462"/>
        <end position="517"/>
    </location>
</feature>
<dbReference type="GO" id="GO:0007097">
    <property type="term" value="P:nuclear migration"/>
    <property type="evidence" value="ECO:0007669"/>
    <property type="project" value="TreeGrafter"/>
</dbReference>
<dbReference type="InterPro" id="IPR036415">
    <property type="entry name" value="Lamin_tail_dom_sf"/>
</dbReference>
<dbReference type="AlphaFoldDB" id="A0A813NDC2"/>
<feature type="compositionally biased region" description="Basic and acidic residues" evidence="4">
    <location>
        <begin position="487"/>
        <end position="511"/>
    </location>
</feature>
<sequence>MPSKKEKHHQQQQQQQQALNNIKSQTTPLGNSTNTTPIPTSDEKVPLSNSYHTVTTNHYTTTTTKKTNLNNEPTNSLDHLSLIRDQKNELDELNNRFSNYVLALRKKTKENEDLQVKVDAEKQKHKNLEKRDTNDLETQMDDLRNEIDESAVLTEHFIRKRNRVLKELALLKDKIRTEEDQTYANRRQALENEYKQTLVQLKDLSRRFEELEKTSQANKNEMNQMTDLYKKLEDELHDLVLANIRLECNLRTIEEQTLLTKAVYETEKNDLANEQLKQQYFYTVELDNAITDIKRDFQLLLKNNKVILENAYTERIEQVKTQISTYQANKPQETVSTSRVPIATLHEELKQIEKTREGIEDEYRPLIDQYVTKQKEKNQLDEERIRLDTEYTRLISEINQLTEAIEVGKQYWFSVHFELETYRRLLDLESTNTPTVTTTVTTTTLNNATVNEKKVTINDKNSVMNDKNSTMNEKNVTINDKNTNSNDKNDIIDDKNTNSNDKNTKKNDKNIKTNVDTPVINGKEENSVIEELAKSIMTVKKTESQRSISKTGEMKKAANKNAFREGSILTCNIILGKFDIDQVQAGFISINNAATNCVDQPLKGWTIVRTVNDGEENTFQFPDSYVLKARTRVRVYSNKVENAGSSAIVTGRLTATSISAWASTGQGDNVKISLLDDKGINRAEYTETWQ</sequence>
<dbReference type="GO" id="GO:0005882">
    <property type="term" value="C:intermediate filament"/>
    <property type="evidence" value="ECO:0007669"/>
    <property type="project" value="UniProtKB-KW"/>
</dbReference>
<protein>
    <recommendedName>
        <fullName evidence="5">LTD domain-containing protein</fullName>
    </recommendedName>
</protein>
<feature type="compositionally biased region" description="Low complexity" evidence="4">
    <location>
        <begin position="477"/>
        <end position="486"/>
    </location>
</feature>
<keyword evidence="2 3" id="KW-0175">Coiled coil</keyword>